<evidence type="ECO:0000256" key="2">
    <source>
        <dbReference type="ARBA" id="ARBA00022777"/>
    </source>
</evidence>
<dbReference type="InterPro" id="IPR014721">
    <property type="entry name" value="Ribsml_uS5_D2-typ_fold_subgr"/>
</dbReference>
<evidence type="ECO:0000259" key="4">
    <source>
        <dbReference type="Pfam" id="PF08544"/>
    </source>
</evidence>
<dbReference type="GO" id="GO:0005524">
    <property type="term" value="F:ATP binding"/>
    <property type="evidence" value="ECO:0007669"/>
    <property type="project" value="InterPro"/>
</dbReference>
<evidence type="ECO:0000313" key="6">
    <source>
        <dbReference type="Proteomes" id="UP000295444"/>
    </source>
</evidence>
<keyword evidence="6" id="KW-1185">Reference proteome</keyword>
<name>A0A4R6RSQ6_LABRH</name>
<dbReference type="SUPFAM" id="SSF54211">
    <property type="entry name" value="Ribosomal protein S5 domain 2-like"/>
    <property type="match status" value="1"/>
</dbReference>
<dbReference type="PIRSF" id="PIRSF033887">
    <property type="entry name" value="PduX"/>
    <property type="match status" value="1"/>
</dbReference>
<dbReference type="InterPro" id="IPR020568">
    <property type="entry name" value="Ribosomal_Su5_D2-typ_SF"/>
</dbReference>
<dbReference type="InterPro" id="IPR006204">
    <property type="entry name" value="GHMP_kinase_N_dom"/>
</dbReference>
<evidence type="ECO:0000259" key="3">
    <source>
        <dbReference type="Pfam" id="PF00288"/>
    </source>
</evidence>
<dbReference type="EMBL" id="SNXZ01000011">
    <property type="protein sequence ID" value="TDP89891.1"/>
    <property type="molecule type" value="Genomic_DNA"/>
</dbReference>
<reference evidence="5 6" key="1">
    <citation type="submission" date="2019-03" db="EMBL/GenBank/DDBJ databases">
        <title>Genomic Encyclopedia of Type Strains, Phase IV (KMG-IV): sequencing the most valuable type-strain genomes for metagenomic binning, comparative biology and taxonomic classification.</title>
        <authorList>
            <person name="Goeker M."/>
        </authorList>
    </citation>
    <scope>NUCLEOTIDE SEQUENCE [LARGE SCALE GENOMIC DNA]</scope>
    <source>
        <strain evidence="5 6">DSM 45361</strain>
    </source>
</reference>
<protein>
    <submittedName>
        <fullName evidence="5">Threonine kinase</fullName>
    </submittedName>
</protein>
<evidence type="ECO:0000256" key="1">
    <source>
        <dbReference type="ARBA" id="ARBA00022679"/>
    </source>
</evidence>
<dbReference type="GO" id="GO:0016301">
    <property type="term" value="F:kinase activity"/>
    <property type="evidence" value="ECO:0007669"/>
    <property type="project" value="UniProtKB-KW"/>
</dbReference>
<accession>A0A4R6RSQ6</accession>
<feature type="domain" description="GHMP kinase C-terminal" evidence="4">
    <location>
        <begin position="215"/>
        <end position="286"/>
    </location>
</feature>
<dbReference type="Proteomes" id="UP000295444">
    <property type="component" value="Unassembled WGS sequence"/>
</dbReference>
<evidence type="ECO:0000313" key="5">
    <source>
        <dbReference type="EMBL" id="TDP89891.1"/>
    </source>
</evidence>
<dbReference type="Pfam" id="PF00288">
    <property type="entry name" value="GHMP_kinases_N"/>
    <property type="match status" value="1"/>
</dbReference>
<gene>
    <name evidence="5" type="ORF">EV186_11116</name>
</gene>
<dbReference type="RefSeq" id="WP_243754521.1">
    <property type="nucleotide sequence ID" value="NZ_SNXZ01000011.1"/>
</dbReference>
<dbReference type="InterPro" id="IPR012363">
    <property type="entry name" value="PduX"/>
</dbReference>
<dbReference type="InterPro" id="IPR013750">
    <property type="entry name" value="GHMP_kinase_C_dom"/>
</dbReference>
<sequence length="309" mass="32595">MIEGVTAPRAGTAVLKDDTVLTGTGVSFGTFGELLQGALPGAGEDFLVTLPIARWSTARITLFPDVAEVCVEPSHKQKSAHVARCLLDAYGARLGGTLEITSDLPEGKGMASSSADLVATVRAVGAALGLAVSPEETELVLRGVEPTDGLMYQGIVAFYHRKVALCRDLGAPPALTVVGVDEGGQIDTVDFNVTRPSITRAERREYERLLEDVSRALPRGDLAALGRVSTRSARLNQRRCHKRTLDRMIEISAAAGALGVVVAHSGTMIGVLVARTDPDHARKVADIQAACAELGMPVSVEHTLRAART</sequence>
<keyword evidence="2 5" id="KW-0418">Kinase</keyword>
<keyword evidence="1" id="KW-0808">Transferase</keyword>
<comment type="caution">
    <text evidence="5">The sequence shown here is derived from an EMBL/GenBank/DDBJ whole genome shotgun (WGS) entry which is preliminary data.</text>
</comment>
<feature type="domain" description="GHMP kinase N-terminal" evidence="3">
    <location>
        <begin position="82"/>
        <end position="139"/>
    </location>
</feature>
<dbReference type="Gene3D" id="3.30.230.10">
    <property type="match status" value="1"/>
</dbReference>
<dbReference type="AlphaFoldDB" id="A0A4R6RSQ6"/>
<organism evidence="5 6">
    <name type="scientific">Labedaea rhizosphaerae</name>
    <dbReference type="NCBI Taxonomy" id="598644"/>
    <lineage>
        <taxon>Bacteria</taxon>
        <taxon>Bacillati</taxon>
        <taxon>Actinomycetota</taxon>
        <taxon>Actinomycetes</taxon>
        <taxon>Pseudonocardiales</taxon>
        <taxon>Pseudonocardiaceae</taxon>
        <taxon>Labedaea</taxon>
    </lineage>
</organism>
<proteinExistence type="predicted"/>
<dbReference type="Pfam" id="PF08544">
    <property type="entry name" value="GHMP_kinases_C"/>
    <property type="match status" value="1"/>
</dbReference>